<evidence type="ECO:0000313" key="3">
    <source>
        <dbReference type="Proteomes" id="UP000824091"/>
    </source>
</evidence>
<reference evidence="2" key="2">
    <citation type="journal article" date="2021" name="PeerJ">
        <title>Extensive microbial diversity within the chicken gut microbiome revealed by metagenomics and culture.</title>
        <authorList>
            <person name="Gilroy R."/>
            <person name="Ravi A."/>
            <person name="Getino M."/>
            <person name="Pursley I."/>
            <person name="Horton D.L."/>
            <person name="Alikhan N.F."/>
            <person name="Baker D."/>
            <person name="Gharbi K."/>
            <person name="Hall N."/>
            <person name="Watson M."/>
            <person name="Adriaenssens E.M."/>
            <person name="Foster-Nyarko E."/>
            <person name="Jarju S."/>
            <person name="Secka A."/>
            <person name="Antonio M."/>
            <person name="Oren A."/>
            <person name="Chaudhuri R.R."/>
            <person name="La Ragione R."/>
            <person name="Hildebrand F."/>
            <person name="Pallen M.J."/>
        </authorList>
    </citation>
    <scope>NUCLEOTIDE SEQUENCE</scope>
    <source>
        <strain evidence="2">11300</strain>
    </source>
</reference>
<dbReference type="PANTHER" id="PTHR30336">
    <property type="entry name" value="INNER MEMBRANE PROTEIN, PROBABLE PERMEASE"/>
    <property type="match status" value="1"/>
</dbReference>
<comment type="caution">
    <text evidence="2">The sequence shown here is derived from an EMBL/GenBank/DDBJ whole genome shotgun (WGS) entry which is preliminary data.</text>
</comment>
<feature type="domain" description="DUF218" evidence="1">
    <location>
        <begin position="80"/>
        <end position="200"/>
    </location>
</feature>
<dbReference type="CDD" id="cd06259">
    <property type="entry name" value="YdcF-like"/>
    <property type="match status" value="1"/>
</dbReference>
<dbReference type="InterPro" id="IPR051599">
    <property type="entry name" value="Cell_Envelope_Assoc"/>
</dbReference>
<sequence length="253" mass="27309">MRDKTKKIIKIVLAAVIAAGLLAAAAVLLINAKVRADTGGDLIWKITDLSQMTGLLEADPGTAAEKDVEALSSLQEMDADCILILGAGIEDDSTPSPMLKDRLDVGVWLYKLGAAPKILLSGDNGSIGHNEIHVMLNYVIEAGVPREDIFCDHAGFSTYDSMYRARDVFCVSKAIVVTQEYHEYRALYIGQKLGLEVKGVSSDQERYAGQFYRDFREMLAIAKDFFKAAVEADPVVGGEVIPISGSGLASHGE</sequence>
<evidence type="ECO:0000313" key="2">
    <source>
        <dbReference type="EMBL" id="HIU27351.1"/>
    </source>
</evidence>
<organism evidence="2 3">
    <name type="scientific">Candidatus Fimisoma avicola</name>
    <dbReference type="NCBI Taxonomy" id="2840826"/>
    <lineage>
        <taxon>Bacteria</taxon>
        <taxon>Bacillati</taxon>
        <taxon>Bacillota</taxon>
        <taxon>Clostridia</taxon>
        <taxon>Eubacteriales</taxon>
        <taxon>Candidatus Fimisoma</taxon>
    </lineage>
</organism>
<dbReference type="AlphaFoldDB" id="A0A9D1L810"/>
<dbReference type="Proteomes" id="UP000824091">
    <property type="component" value="Unassembled WGS sequence"/>
</dbReference>
<evidence type="ECO:0000259" key="1">
    <source>
        <dbReference type="Pfam" id="PF02698"/>
    </source>
</evidence>
<gene>
    <name evidence="2" type="ORF">IAD16_03075</name>
</gene>
<accession>A0A9D1L810</accession>
<dbReference type="PANTHER" id="PTHR30336:SF6">
    <property type="entry name" value="INTEGRAL MEMBRANE PROTEIN"/>
    <property type="match status" value="1"/>
</dbReference>
<protein>
    <submittedName>
        <fullName evidence="2">YdcF family protein</fullName>
    </submittedName>
</protein>
<dbReference type="InterPro" id="IPR003848">
    <property type="entry name" value="DUF218"/>
</dbReference>
<proteinExistence type="predicted"/>
<dbReference type="GO" id="GO:0005886">
    <property type="term" value="C:plasma membrane"/>
    <property type="evidence" value="ECO:0007669"/>
    <property type="project" value="TreeGrafter"/>
</dbReference>
<dbReference type="EMBL" id="DVMO01000045">
    <property type="protein sequence ID" value="HIU27351.1"/>
    <property type="molecule type" value="Genomic_DNA"/>
</dbReference>
<name>A0A9D1L810_9FIRM</name>
<reference evidence="2" key="1">
    <citation type="submission" date="2020-10" db="EMBL/GenBank/DDBJ databases">
        <authorList>
            <person name="Gilroy R."/>
        </authorList>
    </citation>
    <scope>NUCLEOTIDE SEQUENCE</scope>
    <source>
        <strain evidence="2">11300</strain>
    </source>
</reference>
<dbReference type="Pfam" id="PF02698">
    <property type="entry name" value="DUF218"/>
    <property type="match status" value="1"/>
</dbReference>